<name>A0ABS5AL86_9PSEU</name>
<dbReference type="InterPro" id="IPR002669">
    <property type="entry name" value="UreD"/>
</dbReference>
<evidence type="ECO:0000256" key="3">
    <source>
        <dbReference type="SAM" id="MobiDB-lite"/>
    </source>
</evidence>
<dbReference type="HAMAP" id="MF_01384">
    <property type="entry name" value="UreD"/>
    <property type="match status" value="1"/>
</dbReference>
<comment type="subunit">
    <text evidence="2">UreD, UreF and UreG form a complex that acts as a GTP-hydrolysis-dependent molecular chaperone, activating the urease apoprotein by helping to assemble the nickel containing metallocenter of UreC. The UreE protein probably delivers the nickel.</text>
</comment>
<comment type="function">
    <text evidence="2">Required for maturation of urease via the functional incorporation of the urease nickel metallocenter.</text>
</comment>
<proteinExistence type="inferred from homology"/>
<dbReference type="Pfam" id="PF01774">
    <property type="entry name" value="UreD"/>
    <property type="match status" value="1"/>
</dbReference>
<comment type="similarity">
    <text evidence="2">Belongs to the UreD family.</text>
</comment>
<dbReference type="Proteomes" id="UP001519363">
    <property type="component" value="Unassembled WGS sequence"/>
</dbReference>
<comment type="caution">
    <text evidence="4">The sequence shown here is derived from an EMBL/GenBank/DDBJ whole genome shotgun (WGS) entry which is preliminary data.</text>
</comment>
<evidence type="ECO:0000313" key="5">
    <source>
        <dbReference type="Proteomes" id="UP001519363"/>
    </source>
</evidence>
<dbReference type="EMBL" id="JAGIOO010000001">
    <property type="protein sequence ID" value="MBP2477328.1"/>
    <property type="molecule type" value="Genomic_DNA"/>
</dbReference>
<evidence type="ECO:0000256" key="1">
    <source>
        <dbReference type="ARBA" id="ARBA00023186"/>
    </source>
</evidence>
<organism evidence="4 5">
    <name type="scientific">Crossiella equi</name>
    <dbReference type="NCBI Taxonomy" id="130796"/>
    <lineage>
        <taxon>Bacteria</taxon>
        <taxon>Bacillati</taxon>
        <taxon>Actinomycetota</taxon>
        <taxon>Actinomycetes</taxon>
        <taxon>Pseudonocardiales</taxon>
        <taxon>Pseudonocardiaceae</taxon>
        <taxon>Crossiella</taxon>
    </lineage>
</organism>
<feature type="region of interest" description="Disordered" evidence="3">
    <location>
        <begin position="1"/>
        <end position="34"/>
    </location>
</feature>
<protein>
    <recommendedName>
        <fullName evidence="2">Urease accessory protein UreD</fullName>
    </recommendedName>
</protein>
<dbReference type="RefSeq" id="WP_086780580.1">
    <property type="nucleotide sequence ID" value="NZ_JAGIOO010000001.1"/>
</dbReference>
<keyword evidence="2" id="KW-0996">Nickel insertion</keyword>
<sequence length="240" mass="24633">MHAHATLTAQAAGDGRTVLTATRSQPPLTLRRVRAPGPGAEVCLVGSAAGPLGGDHLELAVTVGGGAALRLRSTSAQLVQPGRDGDPATTHTRASVEGHLAVALEPTVLVRGAVLHAATTLDLAPAASTHWQETTVLGRHGEVPGRARQHWRVTRGGRPLLCTTTSLLAEADYRSPALLGRASVLSTVLVVAPGLRPVARTRPGGAVHLLAEDAALVSVLAKDTVHAAHAVAELTEGWLP</sequence>
<accession>A0ABS5AL86</accession>
<reference evidence="4 5" key="1">
    <citation type="submission" date="2021-03" db="EMBL/GenBank/DDBJ databases">
        <title>Sequencing the genomes of 1000 actinobacteria strains.</title>
        <authorList>
            <person name="Klenk H.-P."/>
        </authorList>
    </citation>
    <scope>NUCLEOTIDE SEQUENCE [LARGE SCALE GENOMIC DNA]</scope>
    <source>
        <strain evidence="4 5">DSM 44580</strain>
    </source>
</reference>
<keyword evidence="5" id="KW-1185">Reference proteome</keyword>
<keyword evidence="1 2" id="KW-0143">Chaperone</keyword>
<evidence type="ECO:0000313" key="4">
    <source>
        <dbReference type="EMBL" id="MBP2477328.1"/>
    </source>
</evidence>
<evidence type="ECO:0000256" key="2">
    <source>
        <dbReference type="HAMAP-Rule" id="MF_01384"/>
    </source>
</evidence>
<comment type="subcellular location">
    <subcellularLocation>
        <location evidence="2">Cytoplasm</location>
    </subcellularLocation>
</comment>
<gene>
    <name evidence="2" type="primary">ureD</name>
    <name evidence="4" type="ORF">JOF53_006200</name>
</gene>
<keyword evidence="2" id="KW-0963">Cytoplasm</keyword>